<organism evidence="2 3">
    <name type="scientific">Prorocentrum cordatum</name>
    <dbReference type="NCBI Taxonomy" id="2364126"/>
    <lineage>
        <taxon>Eukaryota</taxon>
        <taxon>Sar</taxon>
        <taxon>Alveolata</taxon>
        <taxon>Dinophyceae</taxon>
        <taxon>Prorocentrales</taxon>
        <taxon>Prorocentraceae</taxon>
        <taxon>Prorocentrum</taxon>
    </lineage>
</organism>
<keyword evidence="3" id="KW-1185">Reference proteome</keyword>
<reference evidence="2" key="1">
    <citation type="submission" date="2023-10" db="EMBL/GenBank/DDBJ databases">
        <authorList>
            <person name="Chen Y."/>
            <person name="Shah S."/>
            <person name="Dougan E. K."/>
            <person name="Thang M."/>
            <person name="Chan C."/>
        </authorList>
    </citation>
    <scope>NUCLEOTIDE SEQUENCE [LARGE SCALE GENOMIC DNA]</scope>
</reference>
<proteinExistence type="predicted"/>
<evidence type="ECO:0000313" key="3">
    <source>
        <dbReference type="Proteomes" id="UP001189429"/>
    </source>
</evidence>
<evidence type="ECO:0000259" key="1">
    <source>
        <dbReference type="Pfam" id="PF12697"/>
    </source>
</evidence>
<protein>
    <recommendedName>
        <fullName evidence="1">AB hydrolase-1 domain-containing protein</fullName>
    </recommendedName>
</protein>
<accession>A0ABN9WF42</accession>
<dbReference type="Pfam" id="PF12697">
    <property type="entry name" value="Abhydrolase_6"/>
    <property type="match status" value="1"/>
</dbReference>
<sequence>MPRAPSARALAPAAVLAGLARWRALRCPLAAPHRAFAAPPGARGRHHAAPPRLAAGAPGALRAEPLTRRAAALWPLPFAPDGALSLLGGLAQFAAKAYGLLAVLLFVLQRKLLYIPSAEKADPCSTGGELVRFKGSAGEQLAGVYFAPPADEAPVLVFFHGNGDQLGWGPAYLGQRLRQEFGVGFFGVEYPGYGLAEGSPTEASIVASGEEMVRHFCKKFALADGRIVLVGHSLGAAAATELARRGLGSRLILMSPFLSLNDMACTLYPFLTPLLRAAPFFLLDKWDNAGKLPSLECPILVIHGTQDEIVPFEQGKALAALSRRAAFCPAGGCGHNDLLDFGPALREACLFAQGGARR</sequence>
<evidence type="ECO:0000313" key="2">
    <source>
        <dbReference type="EMBL" id="CAK0883483.1"/>
    </source>
</evidence>
<dbReference type="Proteomes" id="UP001189429">
    <property type="component" value="Unassembled WGS sequence"/>
</dbReference>
<dbReference type="Gene3D" id="3.40.50.1820">
    <property type="entry name" value="alpha/beta hydrolase"/>
    <property type="match status" value="1"/>
</dbReference>
<dbReference type="InterPro" id="IPR000073">
    <property type="entry name" value="AB_hydrolase_1"/>
</dbReference>
<gene>
    <name evidence="2" type="ORF">PCOR1329_LOCUS65693</name>
</gene>
<dbReference type="EMBL" id="CAUYUJ010018420">
    <property type="protein sequence ID" value="CAK0883483.1"/>
    <property type="molecule type" value="Genomic_DNA"/>
</dbReference>
<comment type="caution">
    <text evidence="2">The sequence shown here is derived from an EMBL/GenBank/DDBJ whole genome shotgun (WGS) entry which is preliminary data.</text>
</comment>
<dbReference type="PANTHER" id="PTHR12277">
    <property type="entry name" value="ALPHA/BETA HYDROLASE DOMAIN-CONTAINING PROTEIN"/>
    <property type="match status" value="1"/>
</dbReference>
<name>A0ABN9WF42_9DINO</name>
<dbReference type="InterPro" id="IPR029058">
    <property type="entry name" value="AB_hydrolase_fold"/>
</dbReference>
<dbReference type="SUPFAM" id="SSF53474">
    <property type="entry name" value="alpha/beta-Hydrolases"/>
    <property type="match status" value="1"/>
</dbReference>
<feature type="domain" description="AB hydrolase-1" evidence="1">
    <location>
        <begin position="156"/>
        <end position="287"/>
    </location>
</feature>